<evidence type="ECO:0000313" key="1">
    <source>
        <dbReference type="EMBL" id="KRZ64958.1"/>
    </source>
</evidence>
<name>A0A0V1M0L0_9BILA</name>
<reference evidence="1 2" key="1">
    <citation type="submission" date="2015-01" db="EMBL/GenBank/DDBJ databases">
        <title>Evolution of Trichinella species and genotypes.</title>
        <authorList>
            <person name="Korhonen P.K."/>
            <person name="Edoardo P."/>
            <person name="Giuseppe L.R."/>
            <person name="Gasser R.B."/>
        </authorList>
    </citation>
    <scope>NUCLEOTIDE SEQUENCE [LARGE SCALE GENOMIC DNA]</scope>
    <source>
        <strain evidence="1">ISS1980</strain>
    </source>
</reference>
<sequence>MANSCDKTGEFAQCPDCSDKEAELVWTIEAALLHAF</sequence>
<gene>
    <name evidence="1" type="ORF">T10_12263</name>
</gene>
<dbReference type="EMBL" id="JYDO01000633">
    <property type="protein sequence ID" value="KRZ64958.1"/>
    <property type="molecule type" value="Genomic_DNA"/>
</dbReference>
<organism evidence="1 2">
    <name type="scientific">Trichinella papuae</name>
    <dbReference type="NCBI Taxonomy" id="268474"/>
    <lineage>
        <taxon>Eukaryota</taxon>
        <taxon>Metazoa</taxon>
        <taxon>Ecdysozoa</taxon>
        <taxon>Nematoda</taxon>
        <taxon>Enoplea</taxon>
        <taxon>Dorylaimia</taxon>
        <taxon>Trichinellida</taxon>
        <taxon>Trichinellidae</taxon>
        <taxon>Trichinella</taxon>
    </lineage>
</organism>
<dbReference type="AlphaFoldDB" id="A0A0V1M0L0"/>
<dbReference type="Proteomes" id="UP000054843">
    <property type="component" value="Unassembled WGS sequence"/>
</dbReference>
<evidence type="ECO:0000313" key="2">
    <source>
        <dbReference type="Proteomes" id="UP000054843"/>
    </source>
</evidence>
<keyword evidence="2" id="KW-1185">Reference proteome</keyword>
<protein>
    <submittedName>
        <fullName evidence="1">Uncharacterized protein</fullName>
    </submittedName>
</protein>
<proteinExistence type="predicted"/>
<comment type="caution">
    <text evidence="1">The sequence shown here is derived from an EMBL/GenBank/DDBJ whole genome shotgun (WGS) entry which is preliminary data.</text>
</comment>
<accession>A0A0V1M0L0</accession>